<organism evidence="1 2">
    <name type="scientific">[Clostridium] symbiosum ATCC 14940</name>
    <dbReference type="NCBI Taxonomy" id="411472"/>
    <lineage>
        <taxon>Bacteria</taxon>
        <taxon>Bacillati</taxon>
        <taxon>Bacillota</taxon>
        <taxon>Clostridia</taxon>
        <taxon>Lachnospirales</taxon>
        <taxon>Lachnospiraceae</taxon>
        <taxon>Otoolea</taxon>
    </lineage>
</organism>
<name>A0ABC9TU21_CLOSY</name>
<evidence type="ECO:0000313" key="2">
    <source>
        <dbReference type="Proteomes" id="UP000016491"/>
    </source>
</evidence>
<dbReference type="AlphaFoldDB" id="A0ABC9TU21"/>
<sequence>MLKKGDLLEYRLNIYYNSDKCKLKKLDSEDSCTMRTEDIPPYFETAQKEYQIVIDKINMLG</sequence>
<reference evidence="1 2" key="1">
    <citation type="submission" date="2013-07" db="EMBL/GenBank/DDBJ databases">
        <authorList>
            <person name="Weinstock G."/>
            <person name="Sodergren E."/>
            <person name="Wylie T."/>
            <person name="Fulton L."/>
            <person name="Fulton R."/>
            <person name="Fronick C."/>
            <person name="O'Laughlin M."/>
            <person name="Godfrey J."/>
            <person name="Miner T."/>
            <person name="Herter B."/>
            <person name="Appelbaum E."/>
            <person name="Cordes M."/>
            <person name="Lek S."/>
            <person name="Wollam A."/>
            <person name="Pepin K.H."/>
            <person name="Palsikar V.B."/>
            <person name="Mitreva M."/>
            <person name="Wilson R.K."/>
        </authorList>
    </citation>
    <scope>NUCLEOTIDE SEQUENCE [LARGE SCALE GENOMIC DNA]</scope>
    <source>
        <strain evidence="1 2">ATCC 14940</strain>
    </source>
</reference>
<gene>
    <name evidence="1" type="ORF">CLOSYM_03590</name>
</gene>
<accession>A0ABC9TU21</accession>
<evidence type="ECO:0000313" key="1">
    <source>
        <dbReference type="EMBL" id="ERI74847.1"/>
    </source>
</evidence>
<proteinExistence type="predicted"/>
<protein>
    <submittedName>
        <fullName evidence="1">Uncharacterized protein</fullName>
    </submittedName>
</protein>
<comment type="caution">
    <text evidence="1">The sequence shown here is derived from an EMBL/GenBank/DDBJ whole genome shotgun (WGS) entry which is preliminary data.</text>
</comment>
<dbReference type="EMBL" id="AWSU01000279">
    <property type="protein sequence ID" value="ERI74847.1"/>
    <property type="molecule type" value="Genomic_DNA"/>
</dbReference>
<dbReference type="Proteomes" id="UP000016491">
    <property type="component" value="Unassembled WGS sequence"/>
</dbReference>